<feature type="transmembrane region" description="Helical" evidence="1">
    <location>
        <begin position="336"/>
        <end position="355"/>
    </location>
</feature>
<feature type="transmembrane region" description="Helical" evidence="1">
    <location>
        <begin position="399"/>
        <end position="427"/>
    </location>
</feature>
<dbReference type="GO" id="GO:0030968">
    <property type="term" value="P:endoplasmic reticulum unfolded protein response"/>
    <property type="evidence" value="ECO:0007669"/>
    <property type="project" value="TreeGrafter"/>
</dbReference>
<feature type="transmembrane region" description="Helical" evidence="1">
    <location>
        <begin position="504"/>
        <end position="521"/>
    </location>
</feature>
<feature type="transmembrane region" description="Helical" evidence="1">
    <location>
        <begin position="222"/>
        <end position="244"/>
    </location>
</feature>
<evidence type="ECO:0000256" key="1">
    <source>
        <dbReference type="SAM" id="Phobius"/>
    </source>
</evidence>
<dbReference type="InterPro" id="IPR045400">
    <property type="entry name" value="Wolframin_Cys-rich"/>
</dbReference>
<dbReference type="Pfam" id="PF19913">
    <property type="entry name" value="WCOB"/>
    <property type="match status" value="1"/>
</dbReference>
<feature type="transmembrane region" description="Helical" evidence="1">
    <location>
        <begin position="541"/>
        <end position="558"/>
    </location>
</feature>
<dbReference type="Proteomes" id="UP001347796">
    <property type="component" value="Unassembled WGS sequence"/>
</dbReference>
<name>A0AAN8GBZ1_PATCE</name>
<dbReference type="PRINTS" id="PR02060">
    <property type="entry name" value="WOLFFAMILY"/>
</dbReference>
<dbReference type="PANTHER" id="PTHR13098:SF3">
    <property type="entry name" value="WOLFRAMIN"/>
    <property type="match status" value="1"/>
</dbReference>
<dbReference type="InterPro" id="IPR045458">
    <property type="entry name" value="Wolframin_Sel1-like_rpt"/>
</dbReference>
<dbReference type="AlphaFoldDB" id="A0AAN8GBZ1"/>
<dbReference type="PANTHER" id="PTHR13098">
    <property type="entry name" value="WOLFRAMIN"/>
    <property type="match status" value="1"/>
</dbReference>
<comment type="caution">
    <text evidence="4">The sequence shown here is derived from an EMBL/GenBank/DDBJ whole genome shotgun (WGS) entry which is preliminary data.</text>
</comment>
<dbReference type="InterPro" id="IPR045461">
    <property type="entry name" value="Wolframin_OB_fold"/>
</dbReference>
<dbReference type="GO" id="GO:0055074">
    <property type="term" value="P:calcium ion homeostasis"/>
    <property type="evidence" value="ECO:0007669"/>
    <property type="project" value="TreeGrafter"/>
</dbReference>
<evidence type="ECO:0000313" key="5">
    <source>
        <dbReference type="Proteomes" id="UP001347796"/>
    </source>
</evidence>
<gene>
    <name evidence="4" type="ORF">SNE40_023327</name>
</gene>
<reference evidence="4 5" key="1">
    <citation type="submission" date="2024-01" db="EMBL/GenBank/DDBJ databases">
        <title>The genome of the rayed Mediterranean limpet Patella caerulea (Linnaeus, 1758).</title>
        <authorList>
            <person name="Anh-Thu Weber A."/>
            <person name="Halstead-Nussloch G."/>
        </authorList>
    </citation>
    <scope>NUCLEOTIDE SEQUENCE [LARGE SCALE GENOMIC DNA]</scope>
    <source>
        <strain evidence="4">AATW-2023a</strain>
        <tissue evidence="4">Whole specimen</tissue>
    </source>
</reference>
<accession>A0AAN8GBZ1</accession>
<feature type="transmembrane region" description="Helical" evidence="1">
    <location>
        <begin position="250"/>
        <end position="270"/>
    </location>
</feature>
<keyword evidence="1" id="KW-1133">Transmembrane helix</keyword>
<feature type="domain" description="Wolframin OB-fold" evidence="2">
    <location>
        <begin position="676"/>
        <end position="775"/>
    </location>
</feature>
<evidence type="ECO:0000313" key="4">
    <source>
        <dbReference type="EMBL" id="KAK6166691.1"/>
    </source>
</evidence>
<dbReference type="InterPro" id="IPR026209">
    <property type="entry name" value="Wolframin_fam"/>
</dbReference>
<keyword evidence="1" id="KW-0472">Membrane</keyword>
<evidence type="ECO:0008006" key="6">
    <source>
        <dbReference type="Google" id="ProtNLM"/>
    </source>
</evidence>
<protein>
    <recommendedName>
        <fullName evidence="6">Wolframin</fullName>
    </recommendedName>
</protein>
<dbReference type="Pfam" id="PF20053">
    <property type="entry name" value="WC-rich"/>
    <property type="match status" value="1"/>
</dbReference>
<feature type="domain" description="Wolframin cysteine-rich" evidence="3">
    <location>
        <begin position="573"/>
        <end position="674"/>
    </location>
</feature>
<proteinExistence type="predicted"/>
<dbReference type="EMBL" id="JAZGQO010000021">
    <property type="protein sequence ID" value="KAK6166691.1"/>
    <property type="molecule type" value="Genomic_DNA"/>
</dbReference>
<sequence length="778" mass="88136">MAASELEKPVLEEDNLYLLEQEAENGSQEHQAKLGQYYLKLADSNIERDQNLKKALNWLIKSSKQGNEEATNCLKKCVENETGIDETNGPDIKWCLNTSTLEKQIRHASARLFQKLNSTHKKAISRDEYFEAIKSLPGQRQQKLLMAAGRKIGQEITENDFVKTLSKKIQGTLTLTSDEVEDTTEAYKSATTLQKFVKFPRQTAGVMMDHVLEYSSKEGMNWVVSLIPTNQIYLLALLFVYSYITPKFLFFFIPLFIFYLSFASLTISSMQMFYKRKKQSDAANLAGLLKEYDMSIDIEKTESQYSWNSLTPYLVFFSNLPVAIASFSLANKDYVPVSELCVIALFFAVFCFIGLGDSHDKITFLTLGANLLASLPVFLQNFPEIPVIKWFIMLISRPLYQIDFGFGFFGNISLPSVAFLLIPIFFIRMAMAKSWQGTYRILIPHLVCYFWWNITTSFFPYTSFTGLLRATIGYILMPILLPMGLVVFLVMAVFAIYKLCQTALFGKLLVTAALLMIPIALTQTKAMFGKSADKKYATIKKVVMVSFSLLAIVPLLFVRMPSLKTEASPVLTWDDFKALCIPESEDNIAGLQLRCDHFMGTRISWTGEVVSTKITKIENTADGFFNTLPNFLADPLRCIYGVEFPPCDQNTSSSDEFKFCNLMNRLGHTCHVKNHATYNFQIVVKTDGVSLNIDVGPEFKDTVFALSPNIHIAFNATLTGNLGTKTPSLKLGSLKSLDKELILMMAVEQEDGFYIRSLYQSFSFTFNFIWFPVMEWVI</sequence>
<feature type="transmembrane region" description="Helical" evidence="1">
    <location>
        <begin position="471"/>
        <end position="497"/>
    </location>
</feature>
<keyword evidence="5" id="KW-1185">Reference proteome</keyword>
<feature type="transmembrane region" description="Helical" evidence="1">
    <location>
        <begin position="362"/>
        <end position="379"/>
    </location>
</feature>
<feature type="transmembrane region" description="Helical" evidence="1">
    <location>
        <begin position="310"/>
        <end position="330"/>
    </location>
</feature>
<feature type="transmembrane region" description="Helical" evidence="1">
    <location>
        <begin position="439"/>
        <end position="459"/>
    </location>
</feature>
<keyword evidence="1" id="KW-0812">Transmembrane</keyword>
<dbReference type="GO" id="GO:0005789">
    <property type="term" value="C:endoplasmic reticulum membrane"/>
    <property type="evidence" value="ECO:0007669"/>
    <property type="project" value="TreeGrafter"/>
</dbReference>
<evidence type="ECO:0000259" key="3">
    <source>
        <dbReference type="Pfam" id="PF20053"/>
    </source>
</evidence>
<dbReference type="InterPro" id="IPR011990">
    <property type="entry name" value="TPR-like_helical_dom_sf"/>
</dbReference>
<evidence type="ECO:0000259" key="2">
    <source>
        <dbReference type="Pfam" id="PF19913"/>
    </source>
</evidence>
<dbReference type="Gene3D" id="1.25.40.10">
    <property type="entry name" value="Tetratricopeptide repeat domain"/>
    <property type="match status" value="1"/>
</dbReference>
<dbReference type="Pfam" id="PF20023">
    <property type="entry name" value="WSLR"/>
    <property type="match status" value="1"/>
</dbReference>
<organism evidence="4 5">
    <name type="scientific">Patella caerulea</name>
    <name type="common">Rayed Mediterranean limpet</name>
    <dbReference type="NCBI Taxonomy" id="87958"/>
    <lineage>
        <taxon>Eukaryota</taxon>
        <taxon>Metazoa</taxon>
        <taxon>Spiralia</taxon>
        <taxon>Lophotrochozoa</taxon>
        <taxon>Mollusca</taxon>
        <taxon>Gastropoda</taxon>
        <taxon>Patellogastropoda</taxon>
        <taxon>Patelloidea</taxon>
        <taxon>Patellidae</taxon>
        <taxon>Patella</taxon>
    </lineage>
</organism>